<proteinExistence type="predicted"/>
<dbReference type="InterPro" id="IPR051690">
    <property type="entry name" value="PseI-like"/>
</dbReference>
<dbReference type="Gene3D" id="3.90.1210.10">
    <property type="entry name" value="Antifreeze-like/N-acetylneuraminic acid synthase C-terminal domain"/>
    <property type="match status" value="1"/>
</dbReference>
<dbReference type="PANTHER" id="PTHR42966:SF1">
    <property type="entry name" value="SIALIC ACID SYNTHASE"/>
    <property type="match status" value="1"/>
</dbReference>
<dbReference type="InterPro" id="IPR057736">
    <property type="entry name" value="SAF_PseI/NeuA/NeuB"/>
</dbReference>
<sequence>MQNILKHKPYIIAEVNSSHFGDINTALLMIKTLKDIGANCVKFQSFSAESLYSKSYYLKNPIQKRIIDKFSISKNDFIKLREHAKELNIDFSSTPYSKEEVDFLLSLQVPFIKIASQEIDNLNFLEYIAKSGANIIISSGMANIEEIQTALETILKHNKNVILLHCTSIYPTPNNLANLNNITMLKEKFKINIGYSDHTQGYKAASLAVALGACVIEKHFSLDNTKMGMDNNMATNKDDFREMIEQIKDTIKILGAKERILSNEELAYKQKMQRNIIANKNLSKGDVITKDDLDFKRAGEGLSIKDKDKLIGKKLKNDIQQDCIITYEDLQ</sequence>
<dbReference type="SUPFAM" id="SSF51569">
    <property type="entry name" value="Aldolase"/>
    <property type="match status" value="1"/>
</dbReference>
<evidence type="ECO:0000313" key="2">
    <source>
        <dbReference type="EMBL" id="MDA3968888.1"/>
    </source>
</evidence>
<dbReference type="Pfam" id="PF03102">
    <property type="entry name" value="NeuB"/>
    <property type="match status" value="1"/>
</dbReference>
<dbReference type="Proteomes" id="UP001210261">
    <property type="component" value="Unassembled WGS sequence"/>
</dbReference>
<dbReference type="PANTHER" id="PTHR42966">
    <property type="entry name" value="N-ACETYLNEURAMINATE SYNTHASE"/>
    <property type="match status" value="1"/>
</dbReference>
<protein>
    <submittedName>
        <fullName evidence="2">N-acetylneuraminate synthase family protein</fullName>
    </submittedName>
</protein>
<reference evidence="2 3" key="1">
    <citation type="submission" date="2023-01" db="EMBL/GenBank/DDBJ databases">
        <title>Description of Helicobacter ibis sp. nov. isolated from faecal droppings of black-faced ibis (Theristicus melanopis).</title>
        <authorList>
            <person name="Lopez-Cantillo M."/>
            <person name="Vidal-Veuthey B."/>
            <person name="Mella A."/>
            <person name="De La Haba R."/>
            <person name="Collado L."/>
        </authorList>
    </citation>
    <scope>NUCLEOTIDE SEQUENCE [LARGE SCALE GENOMIC DNA]</scope>
    <source>
        <strain evidence="2 3">A82</strain>
    </source>
</reference>
<dbReference type="InterPro" id="IPR013974">
    <property type="entry name" value="SAF"/>
</dbReference>
<feature type="domain" description="AFP-like" evidence="1">
    <location>
        <begin position="275"/>
        <end position="331"/>
    </location>
</feature>
<dbReference type="InterPro" id="IPR013132">
    <property type="entry name" value="PseI/NeuA/B-like_N"/>
</dbReference>
<name>A0ABT4VDV9_9HELI</name>
<dbReference type="Gene3D" id="3.20.20.70">
    <property type="entry name" value="Aldolase class I"/>
    <property type="match status" value="1"/>
</dbReference>
<dbReference type="Pfam" id="PF08666">
    <property type="entry name" value="SAF"/>
    <property type="match status" value="1"/>
</dbReference>
<organism evidence="2 3">
    <name type="scientific">Helicobacter ibis</name>
    <dbReference type="NCBI Taxonomy" id="2962633"/>
    <lineage>
        <taxon>Bacteria</taxon>
        <taxon>Pseudomonadati</taxon>
        <taxon>Campylobacterota</taxon>
        <taxon>Epsilonproteobacteria</taxon>
        <taxon>Campylobacterales</taxon>
        <taxon>Helicobacteraceae</taxon>
        <taxon>Helicobacter</taxon>
    </lineage>
</organism>
<dbReference type="InterPro" id="IPR006190">
    <property type="entry name" value="SAF_AFP_Neu5Ac"/>
</dbReference>
<dbReference type="EMBL" id="JAQHXR010000002">
    <property type="protein sequence ID" value="MDA3968888.1"/>
    <property type="molecule type" value="Genomic_DNA"/>
</dbReference>
<evidence type="ECO:0000313" key="3">
    <source>
        <dbReference type="Proteomes" id="UP001210261"/>
    </source>
</evidence>
<comment type="caution">
    <text evidence="2">The sequence shown here is derived from an EMBL/GenBank/DDBJ whole genome shotgun (WGS) entry which is preliminary data.</text>
</comment>
<dbReference type="SUPFAM" id="SSF51269">
    <property type="entry name" value="AFP III-like domain"/>
    <property type="match status" value="1"/>
</dbReference>
<accession>A0ABT4VDV9</accession>
<dbReference type="CDD" id="cd11615">
    <property type="entry name" value="SAF_NeuB_like"/>
    <property type="match status" value="1"/>
</dbReference>
<dbReference type="RefSeq" id="WP_271021181.1">
    <property type="nucleotide sequence ID" value="NZ_JAQHXR010000002.1"/>
</dbReference>
<dbReference type="PROSITE" id="PS50844">
    <property type="entry name" value="AFP_LIKE"/>
    <property type="match status" value="1"/>
</dbReference>
<evidence type="ECO:0000259" key="1">
    <source>
        <dbReference type="PROSITE" id="PS50844"/>
    </source>
</evidence>
<dbReference type="InterPro" id="IPR036732">
    <property type="entry name" value="AFP_Neu5c_C_sf"/>
</dbReference>
<dbReference type="InterPro" id="IPR013785">
    <property type="entry name" value="Aldolase_TIM"/>
</dbReference>
<dbReference type="SMART" id="SM00858">
    <property type="entry name" value="SAF"/>
    <property type="match status" value="1"/>
</dbReference>
<gene>
    <name evidence="2" type="ORF">PF021_04270</name>
</gene>
<keyword evidence="3" id="KW-1185">Reference proteome</keyword>